<dbReference type="RefSeq" id="WP_013837344.1">
    <property type="nucleotide sequence ID" value="NC_015588.1"/>
</dbReference>
<reference evidence="1 2" key="1">
    <citation type="submission" date="2011-05" db="EMBL/GenBank/DDBJ databases">
        <title>Complete sequence of Isoptericola variabilis 225.</title>
        <authorList>
            <consortium name="US DOE Joint Genome Institute"/>
            <person name="Lucas S."/>
            <person name="Han J."/>
            <person name="Lapidus A."/>
            <person name="Cheng J.-F."/>
            <person name="Goodwin L."/>
            <person name="Pitluck S."/>
            <person name="Peters L."/>
            <person name="Mikhailova N."/>
            <person name="Zeytun A."/>
            <person name="Han C."/>
            <person name="Tapia R."/>
            <person name="Land M."/>
            <person name="Hauser L."/>
            <person name="Kyrpides N."/>
            <person name="Ivanova N."/>
            <person name="Pagani I."/>
            <person name="Siebers A."/>
            <person name="Allgaier M."/>
            <person name="Thelen M."/>
            <person name="Hugenholtz P."/>
            <person name="Gladden J."/>
            <person name="Woyke T."/>
        </authorList>
    </citation>
    <scope>NUCLEOTIDE SEQUENCE [LARGE SCALE GENOMIC DNA]</scope>
    <source>
        <strain evidence="2">225</strain>
    </source>
</reference>
<accession>F6FR89</accession>
<dbReference type="STRING" id="743718.Isova_0138"/>
<dbReference type="KEGG" id="iva:Isova_0138"/>
<evidence type="ECO:0008006" key="3">
    <source>
        <dbReference type="Google" id="ProtNLM"/>
    </source>
</evidence>
<gene>
    <name evidence="1" type="ordered locus">Isova_0138</name>
</gene>
<name>F6FR89_ISOV2</name>
<dbReference type="eggNOG" id="COG2852">
    <property type="taxonomic scope" value="Bacteria"/>
</dbReference>
<sequence>MTAAHVPAIHRISRILATMRAPDSPLRTMLSAALDGPPAVPEPIDLSLVSTTAVARRVQDGTFQRVRPGVYLSSAEPPSDSGYVDRLLAEVRGVNERASGRFWFSHATAALLHGGWLYDVPELVHVTHTFHPHVARDDEPRLRRHHTTLPERDRAEVGGIPVTSIERTLVDCARSLQPTSAVVAADSLFRLGADPAIVSRIMSESTGKRGIVQARRTLEVCDPRSGSPGESASRVVAVDDGLPRPECQIEVATVDGTFFVDFGWEDVRLAVEFDGAVKYSGGEYGDPDRVRYLEAVRQRALEAAGWIVIRVRWEELADPLALGLRIRREYERARYRRRARDGRVLMAV</sequence>
<dbReference type="eggNOG" id="COG5340">
    <property type="taxonomic scope" value="Bacteria"/>
</dbReference>
<organism evidence="2">
    <name type="scientific">Isoptericola variabilis (strain 225)</name>
    <dbReference type="NCBI Taxonomy" id="743718"/>
    <lineage>
        <taxon>Bacteria</taxon>
        <taxon>Bacillati</taxon>
        <taxon>Actinomycetota</taxon>
        <taxon>Actinomycetes</taxon>
        <taxon>Micrococcales</taxon>
        <taxon>Promicromonosporaceae</taxon>
        <taxon>Isoptericola</taxon>
    </lineage>
</organism>
<protein>
    <recommendedName>
        <fullName evidence="3">Transcriptional regulator, AbiEi antitoxin, Type IV TA system</fullName>
    </recommendedName>
</protein>
<keyword evidence="2" id="KW-1185">Reference proteome</keyword>
<dbReference type="Proteomes" id="UP000009236">
    <property type="component" value="Chromosome"/>
</dbReference>
<evidence type="ECO:0000313" key="2">
    <source>
        <dbReference type="Proteomes" id="UP000009236"/>
    </source>
</evidence>
<proteinExistence type="predicted"/>
<dbReference type="EMBL" id="CP002810">
    <property type="protein sequence ID" value="AEG42949.1"/>
    <property type="molecule type" value="Genomic_DNA"/>
</dbReference>
<dbReference type="AlphaFoldDB" id="F6FR89"/>
<dbReference type="HOGENOM" id="CLU_052626_4_0_11"/>
<evidence type="ECO:0000313" key="1">
    <source>
        <dbReference type="EMBL" id="AEG42949.1"/>
    </source>
</evidence>